<feature type="region of interest" description="Disordered" evidence="1">
    <location>
        <begin position="405"/>
        <end position="427"/>
    </location>
</feature>
<reference evidence="3" key="1">
    <citation type="journal article" date="2019" name="Database">
        <title>The radish genome database (RadishGD): an integrated information resource for radish genomics.</title>
        <authorList>
            <person name="Yu H.J."/>
            <person name="Baek S."/>
            <person name="Lee Y.J."/>
            <person name="Cho A."/>
            <person name="Mun J.H."/>
        </authorList>
    </citation>
    <scope>NUCLEOTIDE SEQUENCE [LARGE SCALE GENOMIC DNA]</scope>
    <source>
        <strain evidence="3">cv. WK10039</strain>
    </source>
</reference>
<protein>
    <submittedName>
        <fullName evidence="4">Uncharacterized mitochondrial protein AtMg00810-like isoform X1</fullName>
    </submittedName>
</protein>
<feature type="compositionally biased region" description="Basic and acidic residues" evidence="1">
    <location>
        <begin position="418"/>
        <end position="427"/>
    </location>
</feature>
<evidence type="ECO:0000313" key="4">
    <source>
        <dbReference type="RefSeq" id="XP_056847825.1"/>
    </source>
</evidence>
<keyword evidence="3" id="KW-1185">Reference proteome</keyword>
<gene>
    <name evidence="4" type="primary">LOC108820431</name>
</gene>
<evidence type="ECO:0000259" key="2">
    <source>
        <dbReference type="Pfam" id="PF07727"/>
    </source>
</evidence>
<dbReference type="Proteomes" id="UP000504610">
    <property type="component" value="Chromosome 8"/>
</dbReference>
<dbReference type="Pfam" id="PF07727">
    <property type="entry name" value="RVT_2"/>
    <property type="match status" value="1"/>
</dbReference>
<dbReference type="PANTHER" id="PTHR11439:SF524">
    <property type="entry name" value="RNA-DIRECTED DNA POLYMERASE, PROTEIN KINASE RLK-PELLE-DLSV FAMILY"/>
    <property type="match status" value="1"/>
</dbReference>
<proteinExistence type="predicted"/>
<evidence type="ECO:0000313" key="3">
    <source>
        <dbReference type="Proteomes" id="UP000504610"/>
    </source>
</evidence>
<dbReference type="AlphaFoldDB" id="A0A9W3C8D1"/>
<dbReference type="SUPFAM" id="SSF56672">
    <property type="entry name" value="DNA/RNA polymerases"/>
    <property type="match status" value="1"/>
</dbReference>
<dbReference type="CDD" id="cd09272">
    <property type="entry name" value="RNase_HI_RT_Ty1"/>
    <property type="match status" value="1"/>
</dbReference>
<dbReference type="GeneID" id="108820431"/>
<name>A0A9W3C8D1_RAPSA</name>
<dbReference type="KEGG" id="rsz:108820431"/>
<dbReference type="RefSeq" id="XP_056847825.1">
    <property type="nucleotide sequence ID" value="XM_056991845.1"/>
</dbReference>
<dbReference type="InterPro" id="IPR013103">
    <property type="entry name" value="RVT_2"/>
</dbReference>
<dbReference type="PANTHER" id="PTHR11439">
    <property type="entry name" value="GAG-POL-RELATED RETROTRANSPOSON"/>
    <property type="match status" value="1"/>
</dbReference>
<feature type="compositionally biased region" description="Low complexity" evidence="1">
    <location>
        <begin position="405"/>
        <end position="417"/>
    </location>
</feature>
<dbReference type="InterPro" id="IPR043502">
    <property type="entry name" value="DNA/RNA_pol_sf"/>
</dbReference>
<organism evidence="3 4">
    <name type="scientific">Raphanus sativus</name>
    <name type="common">Radish</name>
    <name type="synonym">Raphanus raphanistrum var. sativus</name>
    <dbReference type="NCBI Taxonomy" id="3726"/>
    <lineage>
        <taxon>Eukaryota</taxon>
        <taxon>Viridiplantae</taxon>
        <taxon>Streptophyta</taxon>
        <taxon>Embryophyta</taxon>
        <taxon>Tracheophyta</taxon>
        <taxon>Spermatophyta</taxon>
        <taxon>Magnoliopsida</taxon>
        <taxon>eudicotyledons</taxon>
        <taxon>Gunneridae</taxon>
        <taxon>Pentapetalae</taxon>
        <taxon>rosids</taxon>
        <taxon>malvids</taxon>
        <taxon>Brassicales</taxon>
        <taxon>Brassicaceae</taxon>
        <taxon>Brassiceae</taxon>
        <taxon>Raphanus</taxon>
    </lineage>
</organism>
<reference evidence="4" key="2">
    <citation type="submission" date="2025-08" db="UniProtKB">
        <authorList>
            <consortium name="RefSeq"/>
        </authorList>
    </citation>
    <scope>IDENTIFICATION</scope>
    <source>
        <tissue evidence="4">Leaf</tissue>
    </source>
</reference>
<sequence length="446" mass="50485">MYQPDGFVDETRPTHVCKLTKALYGLKQAPRAWFDTFSSFLIDFGFSCSRYDPSLFTYYKDKKNLVLLLYVDDILLTGSDDKLLSELIQPLNTRFAMKDMGRPSKFLGIEMQPYDDGVFLQQQEYALDILHQAMMSDCNHMPTPLPTRIEDTPSPLFPEPTYYRSLAGKLQYLTITRPDLQYAVNVICQRMHAPTLSDFALLKRILRYIKGTVNYGLHIKRDTGLVLSAFCDSDWAGCKTSRRSSTGFCTLLGPNLISWSAKRQPTVSRSSTEAEYRALSSTSQEITWLSHLLHDLQLPQTQAMKLFCDNLSAVYLSTNLDLHSRSKHFDTDYHYIREQVALGNVETHHIPAEKQLADIFTKSLARRPYTELRGKLGVGVFPTSSLRGNVSPTSSEAQLQKTKAQASVAVQRSSSSSKVERQKRSTEAETLNLLNRFDPLQSITAG</sequence>
<dbReference type="OrthoDB" id="414945at2759"/>
<evidence type="ECO:0000256" key="1">
    <source>
        <dbReference type="SAM" id="MobiDB-lite"/>
    </source>
</evidence>
<feature type="domain" description="Reverse transcriptase Ty1/copia-type" evidence="2">
    <location>
        <begin position="1"/>
        <end position="145"/>
    </location>
</feature>
<accession>A0A9W3C8D1</accession>